<dbReference type="EMBL" id="JAFLNL010000018">
    <property type="protein sequence ID" value="MBO0356202.1"/>
    <property type="molecule type" value="Genomic_DNA"/>
</dbReference>
<evidence type="ECO:0000256" key="3">
    <source>
        <dbReference type="ARBA" id="ARBA00022801"/>
    </source>
</evidence>
<reference evidence="7 8" key="1">
    <citation type="submission" date="2021-03" db="EMBL/GenBank/DDBJ databases">
        <title>Muricauda lutimaris sp. nov. and Muricauda ruestringensis sp. nov, two marine members of the Flavobacteriaceae isolated from deep sea sediments of Western Pacific.</title>
        <authorList>
            <person name="Zhao S."/>
            <person name="Liu R."/>
        </authorList>
    </citation>
    <scope>NUCLEOTIDE SEQUENCE [LARGE SCALE GENOMIC DNA]</scope>
    <source>
        <strain evidence="7 8">BC31-1-A7</strain>
    </source>
</reference>
<dbReference type="InterPro" id="IPR028090">
    <property type="entry name" value="JAB_dom_prok"/>
</dbReference>
<organism evidence="7 8">
    <name type="scientific">Flagellimonas aurea</name>
    <dbReference type="NCBI Taxonomy" id="2915619"/>
    <lineage>
        <taxon>Bacteria</taxon>
        <taxon>Pseudomonadati</taxon>
        <taxon>Bacteroidota</taxon>
        <taxon>Flavobacteriia</taxon>
        <taxon>Flavobacteriales</taxon>
        <taxon>Flavobacteriaceae</taxon>
        <taxon>Flagellimonas</taxon>
    </lineage>
</organism>
<name>A0ABS3GC64_9FLAO</name>
<proteinExistence type="predicted"/>
<evidence type="ECO:0000259" key="6">
    <source>
        <dbReference type="Pfam" id="PF14464"/>
    </source>
</evidence>
<gene>
    <name evidence="7" type="ORF">J0656_19450</name>
</gene>
<comment type="caution">
    <text evidence="7">The sequence shown here is derived from an EMBL/GenBank/DDBJ whole genome shotgun (WGS) entry which is preliminary data.</text>
</comment>
<dbReference type="RefSeq" id="WP_207036899.1">
    <property type="nucleotide sequence ID" value="NZ_JAFLNL010000018.1"/>
</dbReference>
<evidence type="ECO:0000256" key="1">
    <source>
        <dbReference type="ARBA" id="ARBA00022670"/>
    </source>
</evidence>
<keyword evidence="5" id="KW-0482">Metalloprotease</keyword>
<feature type="domain" description="JAB" evidence="6">
    <location>
        <begin position="15"/>
        <end position="131"/>
    </location>
</feature>
<keyword evidence="8" id="KW-1185">Reference proteome</keyword>
<evidence type="ECO:0000313" key="7">
    <source>
        <dbReference type="EMBL" id="MBO0356202.1"/>
    </source>
</evidence>
<evidence type="ECO:0000256" key="5">
    <source>
        <dbReference type="ARBA" id="ARBA00023049"/>
    </source>
</evidence>
<keyword evidence="4" id="KW-0862">Zinc</keyword>
<protein>
    <submittedName>
        <fullName evidence="7">Mov34/MPN/PAD-1 family protein</fullName>
    </submittedName>
</protein>
<evidence type="ECO:0000256" key="2">
    <source>
        <dbReference type="ARBA" id="ARBA00022723"/>
    </source>
</evidence>
<keyword evidence="1" id="KW-0645">Protease</keyword>
<sequence length="153" mass="17777">MTYSDVNINVIFDEGVLNVFSHFKQTGNKHEKGGILLGKRLENNKILVTKATTPTLFDKSYRYSFHRDKKSAQLFINYEFLNSLGKTIYIGEWHTHPEDYPTPSSTDIKMIKNQFKKNLINEDFLLMVIVGRKGFYIGHFNGKKLIQLKQNSQ</sequence>
<evidence type="ECO:0000313" key="8">
    <source>
        <dbReference type="Proteomes" id="UP000664044"/>
    </source>
</evidence>
<accession>A0ABS3GC64</accession>
<dbReference type="Proteomes" id="UP000664044">
    <property type="component" value="Unassembled WGS sequence"/>
</dbReference>
<dbReference type="Gene3D" id="3.40.140.10">
    <property type="entry name" value="Cytidine Deaminase, domain 2"/>
    <property type="match status" value="1"/>
</dbReference>
<dbReference type="Pfam" id="PF14464">
    <property type="entry name" value="Prok-JAB"/>
    <property type="match status" value="1"/>
</dbReference>
<keyword evidence="3" id="KW-0378">Hydrolase</keyword>
<evidence type="ECO:0000256" key="4">
    <source>
        <dbReference type="ARBA" id="ARBA00022833"/>
    </source>
</evidence>
<keyword evidence="2" id="KW-0479">Metal-binding</keyword>
<dbReference type="SUPFAM" id="SSF102712">
    <property type="entry name" value="JAB1/MPN domain"/>
    <property type="match status" value="1"/>
</dbReference>